<name>J7L9X7_NOCAA</name>
<feature type="compositionally biased region" description="Basic and acidic residues" evidence="1">
    <location>
        <begin position="34"/>
        <end position="59"/>
    </location>
</feature>
<dbReference type="STRING" id="1205910.B005_0648"/>
<evidence type="ECO:0000256" key="1">
    <source>
        <dbReference type="SAM" id="MobiDB-lite"/>
    </source>
</evidence>
<proteinExistence type="predicted"/>
<dbReference type="KEGG" id="nal:B005_0648"/>
<dbReference type="HOGENOM" id="CLU_2701025_0_0_11"/>
<reference evidence="2 3" key="1">
    <citation type="journal article" date="2012" name="J. Bacteriol.">
        <title>Whole-Genome Sequence of Nocardiopsis alba Strain ATCC BAA-2165, Associated with Honeybees.</title>
        <authorList>
            <person name="Qiao J."/>
            <person name="Chen L."/>
            <person name="Li Y."/>
            <person name="Wang J."/>
            <person name="Zhang W."/>
            <person name="Chen S."/>
        </authorList>
    </citation>
    <scope>NUCLEOTIDE SEQUENCE [LARGE SCALE GENOMIC DNA]</scope>
    <source>
        <strain evidence="3">ATCC BAA-2165 / BE74</strain>
    </source>
</reference>
<feature type="compositionally biased region" description="Basic residues" evidence="1">
    <location>
        <begin position="23"/>
        <end position="33"/>
    </location>
</feature>
<evidence type="ECO:0000313" key="3">
    <source>
        <dbReference type="Proteomes" id="UP000003779"/>
    </source>
</evidence>
<organism evidence="2 3">
    <name type="scientific">Nocardiopsis alba (strain ATCC BAA-2165 / BE74)</name>
    <dbReference type="NCBI Taxonomy" id="1205910"/>
    <lineage>
        <taxon>Bacteria</taxon>
        <taxon>Bacillati</taxon>
        <taxon>Actinomycetota</taxon>
        <taxon>Actinomycetes</taxon>
        <taxon>Streptosporangiales</taxon>
        <taxon>Nocardiopsidaceae</taxon>
        <taxon>Nocardiopsis</taxon>
    </lineage>
</organism>
<dbReference type="EMBL" id="CP003788">
    <property type="protein sequence ID" value="AFR07287.1"/>
    <property type="molecule type" value="Genomic_DNA"/>
</dbReference>
<sequence>MFFGAFSGTGDGRAAVDEDRSRPGRPRPSRVGRHRENERDDTDRNVPEHTPRARAERRTRVGPSPTPARTTEA</sequence>
<gene>
    <name evidence="2" type="ordered locus">B005_0648</name>
</gene>
<protein>
    <submittedName>
        <fullName evidence="2">Uncharacterized protein</fullName>
    </submittedName>
</protein>
<feature type="region of interest" description="Disordered" evidence="1">
    <location>
        <begin position="1"/>
        <end position="73"/>
    </location>
</feature>
<dbReference type="PATRIC" id="fig|1205910.3.peg.609"/>
<evidence type="ECO:0000313" key="2">
    <source>
        <dbReference type="EMBL" id="AFR07287.1"/>
    </source>
</evidence>
<dbReference type="Proteomes" id="UP000003779">
    <property type="component" value="Chromosome"/>
</dbReference>
<reference evidence="3" key="2">
    <citation type="submission" date="2012-08" db="EMBL/GenBank/DDBJ databases">
        <title>Whole-genome sequence of Nocardiopsis alba strain ATCC BAA-2165 associated with honeybees.</title>
        <authorList>
            <person name="Qiao J."/>
            <person name="Chen L."/>
            <person name="Li Y."/>
            <person name="Wang J."/>
            <person name="Zhang W."/>
            <person name="Chen S."/>
        </authorList>
    </citation>
    <scope>NUCLEOTIDE SEQUENCE [LARGE SCALE GENOMIC DNA]</scope>
    <source>
        <strain evidence="3">ATCC BAA-2165 / BE74</strain>
    </source>
</reference>
<dbReference type="AlphaFoldDB" id="J7L9X7"/>
<accession>J7L9X7</accession>